<dbReference type="GO" id="GO:0005975">
    <property type="term" value="P:carbohydrate metabolic process"/>
    <property type="evidence" value="ECO:0007669"/>
    <property type="project" value="InterPro"/>
</dbReference>
<dbReference type="Proteomes" id="UP000027590">
    <property type="component" value="Unassembled WGS sequence"/>
</dbReference>
<dbReference type="InterPro" id="IPR011013">
    <property type="entry name" value="Gal_mutarotase_sf_dom"/>
</dbReference>
<comment type="caution">
    <text evidence="1">The sequence shown here is derived from an EMBL/GenBank/DDBJ whole genome shotgun (WGS) entry which is preliminary data.</text>
</comment>
<evidence type="ECO:0000313" key="1">
    <source>
        <dbReference type="EMBL" id="CDG34126.1"/>
    </source>
</evidence>
<dbReference type="AlphaFoldDB" id="A0A7U7J1J0"/>
<name>A0A7U7J1J0_9PROT</name>
<reference evidence="1 2" key="2">
    <citation type="journal article" date="2014" name="PLoS ONE">
        <title>Evolution of mitochondria reconstructed from the energy metabolism of living bacteria.</title>
        <authorList>
            <person name="Degli Esposti M."/>
            <person name="Chouaia B."/>
            <person name="Comandatore F."/>
            <person name="Crotti E."/>
            <person name="Sassera D."/>
            <person name="Lievens P.M."/>
            <person name="Daffonchio D."/>
            <person name="Bandi C."/>
        </authorList>
    </citation>
    <scope>NUCLEOTIDE SEQUENCE [LARGE SCALE GENOMIC DNA]</scope>
    <source>
        <strain evidence="2">AM169</strain>
    </source>
</reference>
<reference evidence="1 2" key="1">
    <citation type="journal article" date="2014" name="Genome Biol. Evol.">
        <title>Acetic acid bacteria genomes reveal functional traits for adaptation to life in insect guts.</title>
        <authorList>
            <person name="Chouaia B."/>
            <person name="Gaiarsa S."/>
            <person name="Crotti E."/>
            <person name="Comandatore F."/>
            <person name="Degli Esposti M."/>
            <person name="Ricci I."/>
            <person name="Alma A."/>
            <person name="Favia G."/>
            <person name="Bandi C."/>
            <person name="Daffonchio D."/>
        </authorList>
    </citation>
    <scope>NUCLEOTIDE SEQUENCE [LARGE SCALE GENOMIC DNA]</scope>
    <source>
        <strain evidence="2">AM169</strain>
    </source>
</reference>
<sequence length="302" mass="33125">MLELKRDGQSLTILPETGAALGQWQVQGHDMLRPVANPALRNQKGVAVGAYPLLPYVNRIADGHFAFGGEEHRLVPNMEGCPHPIHGNGWEHEWQVAHRTDSHAILTFDHTPSDDEAGRGEWPYAYRAVMSYELRADGLHVSIVIRNSDTVDQPVGLGFHPFFHSEAKSRLKFAADSVWLTDGHGLPTEKKSCEGEWDFSTGQALEELKLDNGFAGFAGQARLEQPGGLPDLTVEADRIFSHLVVFSQPEEGYVAIEPVTSMTDALNRPEIAGRGVHVLAPGQSLGGMIRFRADVSRRPAEG</sequence>
<accession>A0A7U7J1J0</accession>
<dbReference type="Gene3D" id="2.70.98.10">
    <property type="match status" value="1"/>
</dbReference>
<dbReference type="CDD" id="cd09021">
    <property type="entry name" value="Aldose_epim_Ec_YphB"/>
    <property type="match status" value="1"/>
</dbReference>
<proteinExistence type="predicted"/>
<organism evidence="1 2">
    <name type="scientific">Parasaccharibacter apium</name>
    <dbReference type="NCBI Taxonomy" id="1510841"/>
    <lineage>
        <taxon>Bacteria</taxon>
        <taxon>Pseudomonadati</taxon>
        <taxon>Pseudomonadota</taxon>
        <taxon>Alphaproteobacteria</taxon>
        <taxon>Acetobacterales</taxon>
        <taxon>Acetobacteraceae</taxon>
        <taxon>Parasaccharibacter</taxon>
    </lineage>
</organism>
<dbReference type="GO" id="GO:0016853">
    <property type="term" value="F:isomerase activity"/>
    <property type="evidence" value="ECO:0007669"/>
    <property type="project" value="InterPro"/>
</dbReference>
<dbReference type="Pfam" id="PF01263">
    <property type="entry name" value="Aldose_epim"/>
    <property type="match status" value="1"/>
</dbReference>
<dbReference type="InterPro" id="IPR014718">
    <property type="entry name" value="GH-type_carb-bd"/>
</dbReference>
<dbReference type="EMBL" id="CBLY010000006">
    <property type="protein sequence ID" value="CDG34126.1"/>
    <property type="molecule type" value="Genomic_DNA"/>
</dbReference>
<gene>
    <name evidence="1" type="ORF">SACS_1388</name>
</gene>
<evidence type="ECO:0000313" key="2">
    <source>
        <dbReference type="Proteomes" id="UP000027590"/>
    </source>
</evidence>
<dbReference type="RefSeq" id="WP_043560595.1">
    <property type="nucleotide sequence ID" value="NZ_CBLY010000006.1"/>
</dbReference>
<protein>
    <submittedName>
        <fullName evidence="1">Aldose 1-epimerase</fullName>
    </submittedName>
</protein>
<dbReference type="GO" id="GO:0030246">
    <property type="term" value="F:carbohydrate binding"/>
    <property type="evidence" value="ECO:0007669"/>
    <property type="project" value="InterPro"/>
</dbReference>
<dbReference type="InterPro" id="IPR008183">
    <property type="entry name" value="Aldose_1/G6P_1-epimerase"/>
</dbReference>
<dbReference type="SUPFAM" id="SSF74650">
    <property type="entry name" value="Galactose mutarotase-like"/>
    <property type="match status" value="1"/>
</dbReference>